<keyword evidence="3" id="KW-1185">Reference proteome</keyword>
<accession>A0A9P1M6A2</accession>
<feature type="compositionally biased region" description="Low complexity" evidence="1">
    <location>
        <begin position="224"/>
        <end position="235"/>
    </location>
</feature>
<feature type="compositionally biased region" description="Basic and acidic residues" evidence="1">
    <location>
        <begin position="104"/>
        <end position="131"/>
    </location>
</feature>
<feature type="region of interest" description="Disordered" evidence="1">
    <location>
        <begin position="54"/>
        <end position="80"/>
    </location>
</feature>
<evidence type="ECO:0000256" key="1">
    <source>
        <dbReference type="SAM" id="MobiDB-lite"/>
    </source>
</evidence>
<protein>
    <submittedName>
        <fullName evidence="2">Uncharacterized protein</fullName>
    </submittedName>
</protein>
<sequence>MSWMDSCQRRTNAAASAKTEARYCSTRCRHQKPGKLDREIERAFAQLLEGRTSLEAGRQPAANGHAAKHGKKGGVYHKAGRKVKGDQRILVSCSAVEDLVFGRGSEDSHSDRSGSPEHERENGHEREEREHVIVMPTQPPEEQDGAPHVADIAISSDEGYVDGDVLARLSVRSGTRIRPPQSVSEVNGSVGGEKGWAERIEESEEMLGKRRQGLRRAKEKEMVRCAARRGSSLGSRRARRRTGTGPRGSRARGA</sequence>
<name>A0A9P1M6A2_9PEZI</name>
<comment type="caution">
    <text evidence="2">The sequence shown here is derived from an EMBL/GenBank/DDBJ whole genome shotgun (WGS) entry which is preliminary data.</text>
</comment>
<feature type="compositionally biased region" description="Basic residues" evidence="1">
    <location>
        <begin position="66"/>
        <end position="80"/>
    </location>
</feature>
<organism evidence="2 3">
    <name type="scientific">Parascedosporium putredinis</name>
    <dbReference type="NCBI Taxonomy" id="1442378"/>
    <lineage>
        <taxon>Eukaryota</taxon>
        <taxon>Fungi</taxon>
        <taxon>Dikarya</taxon>
        <taxon>Ascomycota</taxon>
        <taxon>Pezizomycotina</taxon>
        <taxon>Sordariomycetes</taxon>
        <taxon>Hypocreomycetidae</taxon>
        <taxon>Microascales</taxon>
        <taxon>Microascaceae</taxon>
        <taxon>Parascedosporium</taxon>
    </lineage>
</organism>
<evidence type="ECO:0000313" key="3">
    <source>
        <dbReference type="Proteomes" id="UP000838763"/>
    </source>
</evidence>
<proteinExistence type="predicted"/>
<gene>
    <name evidence="2" type="ORF">PPNO1_LOCUS1642</name>
</gene>
<dbReference type="AlphaFoldDB" id="A0A9P1M6A2"/>
<evidence type="ECO:0000313" key="2">
    <source>
        <dbReference type="EMBL" id="CAI4211869.1"/>
    </source>
</evidence>
<dbReference type="Proteomes" id="UP000838763">
    <property type="component" value="Unassembled WGS sequence"/>
</dbReference>
<dbReference type="OrthoDB" id="537467at2759"/>
<feature type="region of interest" description="Disordered" evidence="1">
    <location>
        <begin position="207"/>
        <end position="254"/>
    </location>
</feature>
<feature type="region of interest" description="Disordered" evidence="1">
    <location>
        <begin position="102"/>
        <end position="131"/>
    </location>
</feature>
<reference evidence="2" key="1">
    <citation type="submission" date="2022-11" db="EMBL/GenBank/DDBJ databases">
        <authorList>
            <person name="Scott C."/>
            <person name="Bruce N."/>
        </authorList>
    </citation>
    <scope>NUCLEOTIDE SEQUENCE</scope>
</reference>
<dbReference type="EMBL" id="CALLCH030000003">
    <property type="protein sequence ID" value="CAI4211869.1"/>
    <property type="molecule type" value="Genomic_DNA"/>
</dbReference>